<reference evidence="1" key="1">
    <citation type="submission" date="2018-02" db="EMBL/GenBank/DDBJ databases">
        <title>Rhizophora mucronata_Transcriptome.</title>
        <authorList>
            <person name="Meera S.P."/>
            <person name="Sreeshan A."/>
            <person name="Augustine A."/>
        </authorList>
    </citation>
    <scope>NUCLEOTIDE SEQUENCE</scope>
    <source>
        <tissue evidence="1">Leaf</tissue>
    </source>
</reference>
<dbReference type="EMBL" id="GGEC01079996">
    <property type="protein sequence ID" value="MBX60480.1"/>
    <property type="molecule type" value="Transcribed_RNA"/>
</dbReference>
<organism evidence="1">
    <name type="scientific">Rhizophora mucronata</name>
    <name type="common">Asiatic mangrove</name>
    <dbReference type="NCBI Taxonomy" id="61149"/>
    <lineage>
        <taxon>Eukaryota</taxon>
        <taxon>Viridiplantae</taxon>
        <taxon>Streptophyta</taxon>
        <taxon>Embryophyta</taxon>
        <taxon>Tracheophyta</taxon>
        <taxon>Spermatophyta</taxon>
        <taxon>Magnoliopsida</taxon>
        <taxon>eudicotyledons</taxon>
        <taxon>Gunneridae</taxon>
        <taxon>Pentapetalae</taxon>
        <taxon>rosids</taxon>
        <taxon>fabids</taxon>
        <taxon>Malpighiales</taxon>
        <taxon>Rhizophoraceae</taxon>
        <taxon>Rhizophora</taxon>
    </lineage>
</organism>
<evidence type="ECO:0000313" key="1">
    <source>
        <dbReference type="EMBL" id="MBX60480.1"/>
    </source>
</evidence>
<accession>A0A2P2Q0F6</accession>
<protein>
    <submittedName>
        <fullName evidence="1">Uncharacterized protein</fullName>
    </submittedName>
</protein>
<sequence length="36" mass="4127">MYGHFLICCAAALLCYALILNFDQYHCCAMLLSLKR</sequence>
<dbReference type="AlphaFoldDB" id="A0A2P2Q0F6"/>
<name>A0A2P2Q0F6_RHIMU</name>
<proteinExistence type="predicted"/>